<gene>
    <name evidence="1" type="ORF">BGZ80_008879</name>
</gene>
<evidence type="ECO:0000313" key="1">
    <source>
        <dbReference type="EMBL" id="KAF9991795.1"/>
    </source>
</evidence>
<protein>
    <submittedName>
        <fullName evidence="1">Uncharacterized protein</fullName>
    </submittedName>
</protein>
<keyword evidence="2" id="KW-1185">Reference proteome</keyword>
<dbReference type="EMBL" id="JAAAID010004985">
    <property type="protein sequence ID" value="KAF9991795.1"/>
    <property type="molecule type" value="Genomic_DNA"/>
</dbReference>
<accession>A0A9P6MCK2</accession>
<organism evidence="1 2">
    <name type="scientific">Entomortierella chlamydospora</name>
    <dbReference type="NCBI Taxonomy" id="101097"/>
    <lineage>
        <taxon>Eukaryota</taxon>
        <taxon>Fungi</taxon>
        <taxon>Fungi incertae sedis</taxon>
        <taxon>Mucoromycota</taxon>
        <taxon>Mortierellomycotina</taxon>
        <taxon>Mortierellomycetes</taxon>
        <taxon>Mortierellales</taxon>
        <taxon>Mortierellaceae</taxon>
        <taxon>Entomortierella</taxon>
    </lineage>
</organism>
<proteinExistence type="predicted"/>
<feature type="non-terminal residue" evidence="1">
    <location>
        <position position="1"/>
    </location>
</feature>
<dbReference type="Proteomes" id="UP000703661">
    <property type="component" value="Unassembled WGS sequence"/>
</dbReference>
<comment type="caution">
    <text evidence="1">The sequence shown here is derived from an EMBL/GenBank/DDBJ whole genome shotgun (WGS) entry which is preliminary data.</text>
</comment>
<name>A0A9P6MCK2_9FUNG</name>
<sequence length="93" mass="10693">VCDEADGSRVKYAEYGPKAHDREEYQEAIDQYRNLGICKVTTGENTMVRFNIYEVDYDIEPSNSKHANITSYPKDLINTIEVINQFNTIPVTE</sequence>
<evidence type="ECO:0000313" key="2">
    <source>
        <dbReference type="Proteomes" id="UP000703661"/>
    </source>
</evidence>
<dbReference type="AlphaFoldDB" id="A0A9P6MCK2"/>
<reference evidence="1" key="1">
    <citation type="journal article" date="2020" name="Fungal Divers.">
        <title>Resolving the Mortierellaceae phylogeny through synthesis of multi-gene phylogenetics and phylogenomics.</title>
        <authorList>
            <person name="Vandepol N."/>
            <person name="Liber J."/>
            <person name="Desiro A."/>
            <person name="Na H."/>
            <person name="Kennedy M."/>
            <person name="Barry K."/>
            <person name="Grigoriev I.V."/>
            <person name="Miller A.N."/>
            <person name="O'Donnell K."/>
            <person name="Stajich J.E."/>
            <person name="Bonito G."/>
        </authorList>
    </citation>
    <scope>NUCLEOTIDE SEQUENCE</scope>
    <source>
        <strain evidence="1">NRRL 2769</strain>
    </source>
</reference>